<dbReference type="Proteomes" id="UP000000763">
    <property type="component" value="Chromosome 6"/>
</dbReference>
<dbReference type="EMBL" id="AP004741">
    <property type="protein sequence ID" value="BAD35843.1"/>
    <property type="molecule type" value="Genomic_DNA"/>
</dbReference>
<dbReference type="AlphaFoldDB" id="Q69TG4"/>
<reference evidence="2" key="1">
    <citation type="journal article" date="2005" name="Nature">
        <title>The map-based sequence of the rice genome.</title>
        <authorList>
            <consortium name="International rice genome sequencing project (IRGSP)"/>
            <person name="Matsumoto T."/>
            <person name="Wu J."/>
            <person name="Kanamori H."/>
            <person name="Katayose Y."/>
            <person name="Fujisawa M."/>
            <person name="Namiki N."/>
            <person name="Mizuno H."/>
            <person name="Yamamoto K."/>
            <person name="Antonio B.A."/>
            <person name="Baba T."/>
            <person name="Sakata K."/>
            <person name="Nagamura Y."/>
            <person name="Aoki H."/>
            <person name="Arikawa K."/>
            <person name="Arita K."/>
            <person name="Bito T."/>
            <person name="Chiden Y."/>
            <person name="Fujitsuka N."/>
            <person name="Fukunaka R."/>
            <person name="Hamada M."/>
            <person name="Harada C."/>
            <person name="Hayashi A."/>
            <person name="Hijishita S."/>
            <person name="Honda M."/>
            <person name="Hosokawa S."/>
            <person name="Ichikawa Y."/>
            <person name="Idonuma A."/>
            <person name="Iijima M."/>
            <person name="Ikeda M."/>
            <person name="Ikeno M."/>
            <person name="Ito K."/>
            <person name="Ito S."/>
            <person name="Ito T."/>
            <person name="Ito Y."/>
            <person name="Ito Y."/>
            <person name="Iwabuchi A."/>
            <person name="Kamiya K."/>
            <person name="Karasawa W."/>
            <person name="Kurita K."/>
            <person name="Katagiri S."/>
            <person name="Kikuta A."/>
            <person name="Kobayashi H."/>
            <person name="Kobayashi N."/>
            <person name="Machita K."/>
            <person name="Maehara T."/>
            <person name="Masukawa M."/>
            <person name="Mizubayashi T."/>
            <person name="Mukai Y."/>
            <person name="Nagasaki H."/>
            <person name="Nagata Y."/>
            <person name="Naito S."/>
            <person name="Nakashima M."/>
            <person name="Nakama Y."/>
            <person name="Nakamichi Y."/>
            <person name="Nakamura M."/>
            <person name="Meguro A."/>
            <person name="Negishi M."/>
            <person name="Ohta I."/>
            <person name="Ohta T."/>
            <person name="Okamoto M."/>
            <person name="Ono N."/>
            <person name="Saji S."/>
            <person name="Sakaguchi M."/>
            <person name="Sakai K."/>
            <person name="Shibata M."/>
            <person name="Shimokawa T."/>
            <person name="Song J."/>
            <person name="Takazaki Y."/>
            <person name="Terasawa K."/>
            <person name="Tsugane M."/>
            <person name="Tsuji K."/>
            <person name="Ueda S."/>
            <person name="Waki K."/>
            <person name="Yamagata H."/>
            <person name="Yamamoto M."/>
            <person name="Yamamoto S."/>
            <person name="Yamane H."/>
            <person name="Yoshiki S."/>
            <person name="Yoshihara R."/>
            <person name="Yukawa K."/>
            <person name="Zhong H."/>
            <person name="Yano M."/>
            <person name="Yuan Q."/>
            <person name="Ouyang S."/>
            <person name="Liu J."/>
            <person name="Jones K.M."/>
            <person name="Gansberger K."/>
            <person name="Moffat K."/>
            <person name="Hill J."/>
            <person name="Bera J."/>
            <person name="Fadrosh D."/>
            <person name="Jin S."/>
            <person name="Johri S."/>
            <person name="Kim M."/>
            <person name="Overton L."/>
            <person name="Reardon M."/>
            <person name="Tsitrin T."/>
            <person name="Vuong H."/>
            <person name="Weaver B."/>
            <person name="Ciecko A."/>
            <person name="Tallon L."/>
            <person name="Jackson J."/>
            <person name="Pai G."/>
            <person name="Aken S.V."/>
            <person name="Utterback T."/>
            <person name="Reidmuller S."/>
            <person name="Feldblyum T."/>
            <person name="Hsiao J."/>
            <person name="Zismann V."/>
            <person name="Iobst S."/>
            <person name="de Vazeille A.R."/>
            <person name="Buell C.R."/>
            <person name="Ying K."/>
            <person name="Li Y."/>
            <person name="Lu T."/>
            <person name="Huang Y."/>
            <person name="Zhao Q."/>
            <person name="Feng Q."/>
            <person name="Zhang L."/>
            <person name="Zhu J."/>
            <person name="Weng Q."/>
            <person name="Mu J."/>
            <person name="Lu Y."/>
            <person name="Fan D."/>
            <person name="Liu Y."/>
            <person name="Guan J."/>
            <person name="Zhang Y."/>
            <person name="Yu S."/>
            <person name="Liu X."/>
            <person name="Zhang Y."/>
            <person name="Hong G."/>
            <person name="Han B."/>
            <person name="Choisne N."/>
            <person name="Demange N."/>
            <person name="Orjeda G."/>
            <person name="Samain S."/>
            <person name="Cattolico L."/>
            <person name="Pelletier E."/>
            <person name="Couloux A."/>
            <person name="Segurens B."/>
            <person name="Wincker P."/>
            <person name="D'Hont A."/>
            <person name="Scarpelli C."/>
            <person name="Weissenbach J."/>
            <person name="Salanoubat M."/>
            <person name="Quetier F."/>
            <person name="Yu Y."/>
            <person name="Kim H.R."/>
            <person name="Rambo T."/>
            <person name="Currie J."/>
            <person name="Collura K."/>
            <person name="Luo M."/>
            <person name="Yang T."/>
            <person name="Ammiraju J.S.S."/>
            <person name="Engler F."/>
            <person name="Soderlund C."/>
            <person name="Wing R.A."/>
            <person name="Palmer L.E."/>
            <person name="de la Bastide M."/>
            <person name="Spiegel L."/>
            <person name="Nascimento L."/>
            <person name="Zutavern T."/>
            <person name="O'Shaughnessy A."/>
            <person name="Dike S."/>
            <person name="Dedhia N."/>
            <person name="Preston R."/>
            <person name="Balija V."/>
            <person name="McCombie W.R."/>
            <person name="Chow T."/>
            <person name="Chen H."/>
            <person name="Chung M."/>
            <person name="Chen C."/>
            <person name="Shaw J."/>
            <person name="Wu H."/>
            <person name="Hsiao K."/>
            <person name="Chao Y."/>
            <person name="Chu M."/>
            <person name="Cheng C."/>
            <person name="Hour A."/>
            <person name="Lee P."/>
            <person name="Lin S."/>
            <person name="Lin Y."/>
            <person name="Liou J."/>
            <person name="Liu S."/>
            <person name="Hsing Y."/>
            <person name="Raghuvanshi S."/>
            <person name="Mohanty A."/>
            <person name="Bharti A.K."/>
            <person name="Gaur A."/>
            <person name="Gupta V."/>
            <person name="Kumar D."/>
            <person name="Ravi V."/>
            <person name="Vij S."/>
            <person name="Kapur A."/>
            <person name="Khurana P."/>
            <person name="Khurana P."/>
            <person name="Khurana J.P."/>
            <person name="Tyagi A.K."/>
            <person name="Gaikwad K."/>
            <person name="Singh A."/>
            <person name="Dalal V."/>
            <person name="Srivastava S."/>
            <person name="Dixit A."/>
            <person name="Pal A.K."/>
            <person name="Ghazi I.A."/>
            <person name="Yadav M."/>
            <person name="Pandit A."/>
            <person name="Bhargava A."/>
            <person name="Sureshbabu K."/>
            <person name="Batra K."/>
            <person name="Sharma T.R."/>
            <person name="Mohapatra T."/>
            <person name="Singh N.K."/>
            <person name="Messing J."/>
            <person name="Nelson A.B."/>
            <person name="Fuks G."/>
            <person name="Kavchok S."/>
            <person name="Keizer G."/>
            <person name="Linton E."/>
            <person name="Llaca V."/>
            <person name="Song R."/>
            <person name="Tanyolac B."/>
            <person name="Young S."/>
            <person name="Ho-Il K."/>
            <person name="Hahn J.H."/>
            <person name="Sangsakoo G."/>
            <person name="Vanavichit A."/>
            <person name="de Mattos Luiz.A.T."/>
            <person name="Zimmer P.D."/>
            <person name="Malone G."/>
            <person name="Dellagostin O."/>
            <person name="de Oliveira A.C."/>
            <person name="Bevan M."/>
            <person name="Bancroft I."/>
            <person name="Minx P."/>
            <person name="Cordum H."/>
            <person name="Wilson R."/>
            <person name="Cheng Z."/>
            <person name="Jin W."/>
            <person name="Jiang J."/>
            <person name="Leong S.A."/>
            <person name="Iwama H."/>
            <person name="Gojobori T."/>
            <person name="Itoh T."/>
            <person name="Niimura Y."/>
            <person name="Fujii Y."/>
            <person name="Habara T."/>
            <person name="Sakai H."/>
            <person name="Sato Y."/>
            <person name="Wilson G."/>
            <person name="Kumar K."/>
            <person name="McCouch S."/>
            <person name="Juretic N."/>
            <person name="Hoen D."/>
            <person name="Wright S."/>
            <person name="Bruskiewich R."/>
            <person name="Bureau T."/>
            <person name="Miyao A."/>
            <person name="Hirochika H."/>
            <person name="Nishikawa T."/>
            <person name="Kadowaki K."/>
            <person name="Sugiura M."/>
            <person name="Burr B."/>
            <person name="Sasaki T."/>
        </authorList>
    </citation>
    <scope>NUCLEOTIDE SEQUENCE [LARGE SCALE GENOMIC DNA]</scope>
    <source>
        <strain evidence="2">cv. Nipponbare</strain>
    </source>
</reference>
<sequence>MTLLFSTKSYGAELRHLSATSTGAECRATVDIWEAELVCQRAFNVVLFGVEVSKFSAIRFGAEQKDSPSTLYSESMTVGPDVSLYYPFFLIFSSPLSQAMCGNGDGRQWIRGNNEALPRRPLCCLVSYHIGATAPFSHLDAAAARPFFSLSGAREQVASGRPRRCSGQFFGDGSHACGGISRWQKSAMEVTTEEIGDAGWWQLLVGAYHRHSLALHGSPQLGGLWRRSSAQQKAAR</sequence>
<protein>
    <submittedName>
        <fullName evidence="1">Uncharacterized protein</fullName>
    </submittedName>
</protein>
<organism evidence="1 2">
    <name type="scientific">Oryza sativa subsp. japonica</name>
    <name type="common">Rice</name>
    <dbReference type="NCBI Taxonomy" id="39947"/>
    <lineage>
        <taxon>Eukaryota</taxon>
        <taxon>Viridiplantae</taxon>
        <taxon>Streptophyta</taxon>
        <taxon>Embryophyta</taxon>
        <taxon>Tracheophyta</taxon>
        <taxon>Spermatophyta</taxon>
        <taxon>Magnoliopsida</taxon>
        <taxon>Liliopsida</taxon>
        <taxon>Poales</taxon>
        <taxon>Poaceae</taxon>
        <taxon>BOP clade</taxon>
        <taxon>Oryzoideae</taxon>
        <taxon>Oryzeae</taxon>
        <taxon>Oryzinae</taxon>
        <taxon>Oryza</taxon>
        <taxon>Oryza sativa</taxon>
    </lineage>
</organism>
<reference evidence="2" key="2">
    <citation type="journal article" date="2008" name="Nucleic Acids Res.">
        <title>The rice annotation project database (RAP-DB): 2008 update.</title>
        <authorList>
            <consortium name="The rice annotation project (RAP)"/>
        </authorList>
    </citation>
    <scope>GENOME REANNOTATION</scope>
    <source>
        <strain evidence="2">cv. Nipponbare</strain>
    </source>
</reference>
<name>Q69TG4_ORYSJ</name>
<evidence type="ECO:0000313" key="1">
    <source>
        <dbReference type="EMBL" id="BAD35843.1"/>
    </source>
</evidence>
<gene>
    <name evidence="1" type="primary">OSJNBb0024N18.26</name>
</gene>
<evidence type="ECO:0000313" key="2">
    <source>
        <dbReference type="Proteomes" id="UP000000763"/>
    </source>
</evidence>
<proteinExistence type="predicted"/>
<accession>Q69TG4</accession>